<evidence type="ECO:0000256" key="4">
    <source>
        <dbReference type="ARBA" id="ARBA00022475"/>
    </source>
</evidence>
<dbReference type="SUPFAM" id="SSF55874">
    <property type="entry name" value="ATPase domain of HSP90 chaperone/DNA topoisomerase II/histidine kinase"/>
    <property type="match status" value="1"/>
</dbReference>
<comment type="caution">
    <text evidence="13">The sequence shown here is derived from an EMBL/GenBank/DDBJ whole genome shotgun (WGS) entry which is preliminary data.</text>
</comment>
<evidence type="ECO:0000256" key="8">
    <source>
        <dbReference type="ARBA" id="ARBA00022777"/>
    </source>
</evidence>
<dbReference type="SUPFAM" id="SSF55785">
    <property type="entry name" value="PYP-like sensor domain (PAS domain)"/>
    <property type="match status" value="1"/>
</dbReference>
<evidence type="ECO:0000259" key="12">
    <source>
        <dbReference type="PROSITE" id="PS50109"/>
    </source>
</evidence>
<dbReference type="GO" id="GO:0005886">
    <property type="term" value="C:plasma membrane"/>
    <property type="evidence" value="ECO:0007669"/>
    <property type="project" value="UniProtKB-SubCell"/>
</dbReference>
<dbReference type="Pfam" id="PF08448">
    <property type="entry name" value="PAS_4"/>
    <property type="match status" value="1"/>
</dbReference>
<dbReference type="EC" id="2.7.13.3" evidence="3"/>
<dbReference type="InterPro" id="IPR004358">
    <property type="entry name" value="Sig_transdc_His_kin-like_C"/>
</dbReference>
<dbReference type="Gene3D" id="1.10.287.130">
    <property type="match status" value="1"/>
</dbReference>
<keyword evidence="6" id="KW-0808">Transferase</keyword>
<comment type="catalytic activity">
    <reaction evidence="1">
        <text>ATP + protein L-histidine = ADP + protein N-phospho-L-histidine.</text>
        <dbReference type="EC" id="2.7.13.3"/>
    </reaction>
</comment>
<keyword evidence="4" id="KW-1003">Cell membrane</keyword>
<dbReference type="EMBL" id="SLWW01000013">
    <property type="protein sequence ID" value="TCO69733.1"/>
    <property type="molecule type" value="Genomic_DNA"/>
</dbReference>
<dbReference type="GO" id="GO:0004721">
    <property type="term" value="F:phosphoprotein phosphatase activity"/>
    <property type="evidence" value="ECO:0007669"/>
    <property type="project" value="TreeGrafter"/>
</dbReference>
<dbReference type="InterPro" id="IPR003661">
    <property type="entry name" value="HisK_dim/P_dom"/>
</dbReference>
<dbReference type="Gene3D" id="3.30.565.10">
    <property type="entry name" value="Histidine kinase-like ATPase, C-terminal domain"/>
    <property type="match status" value="1"/>
</dbReference>
<keyword evidence="10" id="KW-0902">Two-component regulatory system</keyword>
<dbReference type="GO" id="GO:0005524">
    <property type="term" value="F:ATP binding"/>
    <property type="evidence" value="ECO:0007669"/>
    <property type="project" value="UniProtKB-KW"/>
</dbReference>
<dbReference type="GO" id="GO:0000155">
    <property type="term" value="F:phosphorelay sensor kinase activity"/>
    <property type="evidence" value="ECO:0007669"/>
    <property type="project" value="InterPro"/>
</dbReference>
<name>A0A4R2K8M7_9RHOB</name>
<dbReference type="PROSITE" id="PS50109">
    <property type="entry name" value="HIS_KIN"/>
    <property type="match status" value="1"/>
</dbReference>
<dbReference type="InterPro" id="IPR035965">
    <property type="entry name" value="PAS-like_dom_sf"/>
</dbReference>
<dbReference type="FunFam" id="1.10.287.130:FF:000008">
    <property type="entry name" value="Two-component sensor histidine kinase"/>
    <property type="match status" value="1"/>
</dbReference>
<dbReference type="InterPro" id="IPR036890">
    <property type="entry name" value="HATPase_C_sf"/>
</dbReference>
<keyword evidence="5" id="KW-0597">Phosphoprotein</keyword>
<dbReference type="Proteomes" id="UP000295142">
    <property type="component" value="Unassembled WGS sequence"/>
</dbReference>
<dbReference type="InterPro" id="IPR013656">
    <property type="entry name" value="PAS_4"/>
</dbReference>
<dbReference type="InterPro" id="IPR036097">
    <property type="entry name" value="HisK_dim/P_sf"/>
</dbReference>
<evidence type="ECO:0000256" key="6">
    <source>
        <dbReference type="ARBA" id="ARBA00022679"/>
    </source>
</evidence>
<dbReference type="Gene3D" id="3.30.450.20">
    <property type="entry name" value="PAS domain"/>
    <property type="match status" value="1"/>
</dbReference>
<gene>
    <name evidence="13" type="ORF">EV655_11318</name>
</gene>
<reference evidence="13 14" key="1">
    <citation type="submission" date="2019-03" db="EMBL/GenBank/DDBJ databases">
        <title>Genomic Encyclopedia of Type Strains, Phase IV (KMG-IV): sequencing the most valuable type-strain genomes for metagenomic binning, comparative biology and taxonomic classification.</title>
        <authorList>
            <person name="Goeker M."/>
        </authorList>
    </citation>
    <scope>NUCLEOTIDE SEQUENCE [LARGE SCALE GENOMIC DNA]</scope>
    <source>
        <strain evidence="13 14">DSM 4868</strain>
    </source>
</reference>
<keyword evidence="7" id="KW-0547">Nucleotide-binding</keyword>
<dbReference type="InterPro" id="IPR050351">
    <property type="entry name" value="BphY/WalK/GraS-like"/>
</dbReference>
<comment type="subcellular location">
    <subcellularLocation>
        <location evidence="2">Cell membrane</location>
    </subcellularLocation>
</comment>
<accession>A0A4R2K8M7</accession>
<evidence type="ECO:0000313" key="14">
    <source>
        <dbReference type="Proteomes" id="UP000295142"/>
    </source>
</evidence>
<dbReference type="SMART" id="SM00387">
    <property type="entry name" value="HATPase_c"/>
    <property type="match status" value="1"/>
</dbReference>
<evidence type="ECO:0000256" key="9">
    <source>
        <dbReference type="ARBA" id="ARBA00022840"/>
    </source>
</evidence>
<dbReference type="PANTHER" id="PTHR45453:SF1">
    <property type="entry name" value="PHOSPHATE REGULON SENSOR PROTEIN PHOR"/>
    <property type="match status" value="1"/>
</dbReference>
<keyword evidence="8 13" id="KW-0418">Kinase</keyword>
<dbReference type="InterPro" id="IPR005467">
    <property type="entry name" value="His_kinase_dom"/>
</dbReference>
<keyword evidence="14" id="KW-1185">Reference proteome</keyword>
<proteinExistence type="predicted"/>
<dbReference type="Pfam" id="PF00512">
    <property type="entry name" value="HisKA"/>
    <property type="match status" value="1"/>
</dbReference>
<dbReference type="CDD" id="cd00082">
    <property type="entry name" value="HisKA"/>
    <property type="match status" value="1"/>
</dbReference>
<dbReference type="SMART" id="SM00388">
    <property type="entry name" value="HisKA"/>
    <property type="match status" value="1"/>
</dbReference>
<dbReference type="OrthoDB" id="9813151at2"/>
<feature type="domain" description="Histidine kinase" evidence="12">
    <location>
        <begin position="122"/>
        <end position="346"/>
    </location>
</feature>
<evidence type="ECO:0000256" key="10">
    <source>
        <dbReference type="ARBA" id="ARBA00023012"/>
    </source>
</evidence>
<dbReference type="AlphaFoldDB" id="A0A4R2K8M7"/>
<dbReference type="GO" id="GO:0016036">
    <property type="term" value="P:cellular response to phosphate starvation"/>
    <property type="evidence" value="ECO:0007669"/>
    <property type="project" value="TreeGrafter"/>
</dbReference>
<protein>
    <recommendedName>
        <fullName evidence="3">histidine kinase</fullName>
        <ecNumber evidence="3">2.7.13.3</ecNumber>
    </recommendedName>
</protein>
<dbReference type="PANTHER" id="PTHR45453">
    <property type="entry name" value="PHOSPHATE REGULON SENSOR PROTEIN PHOR"/>
    <property type="match status" value="1"/>
</dbReference>
<evidence type="ECO:0000256" key="3">
    <source>
        <dbReference type="ARBA" id="ARBA00012438"/>
    </source>
</evidence>
<evidence type="ECO:0000256" key="5">
    <source>
        <dbReference type="ARBA" id="ARBA00022553"/>
    </source>
</evidence>
<evidence type="ECO:0000313" key="13">
    <source>
        <dbReference type="EMBL" id="TCO69733.1"/>
    </source>
</evidence>
<evidence type="ECO:0000256" key="2">
    <source>
        <dbReference type="ARBA" id="ARBA00004236"/>
    </source>
</evidence>
<evidence type="ECO:0000256" key="11">
    <source>
        <dbReference type="ARBA" id="ARBA00023136"/>
    </source>
</evidence>
<dbReference type="SUPFAM" id="SSF47384">
    <property type="entry name" value="Homodimeric domain of signal transducing histidine kinase"/>
    <property type="match status" value="1"/>
</dbReference>
<dbReference type="PRINTS" id="PR00344">
    <property type="entry name" value="BCTRLSENSOR"/>
</dbReference>
<dbReference type="FunFam" id="3.30.565.10:FF:000006">
    <property type="entry name" value="Sensor histidine kinase WalK"/>
    <property type="match status" value="1"/>
</dbReference>
<evidence type="ECO:0000256" key="1">
    <source>
        <dbReference type="ARBA" id="ARBA00000085"/>
    </source>
</evidence>
<sequence>MPVNLVPSIIAGVPLPVVLIDREERVNAMNAPASAMFGAAGTGRHYITVLRQPALLDCVEEALRLRQARRVRYLTTDMAREATYEVVASPLGTDGGQGVVVVFTDVTEREQMGQIRRDFVANVSHELKTPLTALLGFIETLQGPARDDAAARGRFLEIMGREAKRMSRLVSDLLSLSRVEAEERVRPDARVDVSALLRSSVQTLRPLAAESGVEMTLEGADIAVHVLGDSDQLTQVFHNLIENGLKYGGTGGSLRVVLTTSERELAFRGPGVRIDVIDRGEGFDPVHIPRLTERFYRVDSHRSREMGGTGLGLAIVKHIVNRHRGRFRIESTPGQGSTFSVMLPVA</sequence>
<dbReference type="Pfam" id="PF02518">
    <property type="entry name" value="HATPase_c"/>
    <property type="match status" value="1"/>
</dbReference>
<keyword evidence="11" id="KW-0472">Membrane</keyword>
<dbReference type="RefSeq" id="WP_132546110.1">
    <property type="nucleotide sequence ID" value="NZ_SLWW01000013.1"/>
</dbReference>
<evidence type="ECO:0000256" key="7">
    <source>
        <dbReference type="ARBA" id="ARBA00022741"/>
    </source>
</evidence>
<dbReference type="InterPro" id="IPR003594">
    <property type="entry name" value="HATPase_dom"/>
</dbReference>
<organism evidence="13 14">
    <name type="scientific">Rhodovulum euryhalinum</name>
    <dbReference type="NCBI Taxonomy" id="35805"/>
    <lineage>
        <taxon>Bacteria</taxon>
        <taxon>Pseudomonadati</taxon>
        <taxon>Pseudomonadota</taxon>
        <taxon>Alphaproteobacteria</taxon>
        <taxon>Rhodobacterales</taxon>
        <taxon>Paracoccaceae</taxon>
        <taxon>Rhodovulum</taxon>
    </lineage>
</organism>
<keyword evidence="9" id="KW-0067">ATP-binding</keyword>